<dbReference type="SUPFAM" id="SSF51971">
    <property type="entry name" value="Nucleotide-binding domain"/>
    <property type="match status" value="1"/>
</dbReference>
<evidence type="ECO:0000313" key="7">
    <source>
        <dbReference type="Proteomes" id="UP000605992"/>
    </source>
</evidence>
<dbReference type="SUPFAM" id="SSF54373">
    <property type="entry name" value="FAD-linked reductases, C-terminal domain"/>
    <property type="match status" value="1"/>
</dbReference>
<gene>
    <name evidence="6" type="primary">dadA</name>
    <name evidence="6" type="ORF">Pth03_63910</name>
</gene>
<comment type="caution">
    <text evidence="6">The sequence shown here is derived from an EMBL/GenBank/DDBJ whole genome shotgun (WGS) entry which is preliminary data.</text>
</comment>
<evidence type="ECO:0000259" key="5">
    <source>
        <dbReference type="Pfam" id="PF01266"/>
    </source>
</evidence>
<dbReference type="AlphaFoldDB" id="A0A8J3V9H1"/>
<dbReference type="PANTHER" id="PTHR13847:SF286">
    <property type="entry name" value="D-AMINO ACID DEHYDROGENASE"/>
    <property type="match status" value="1"/>
</dbReference>
<dbReference type="GO" id="GO:0005737">
    <property type="term" value="C:cytoplasm"/>
    <property type="evidence" value="ECO:0007669"/>
    <property type="project" value="TreeGrafter"/>
</dbReference>
<dbReference type="Pfam" id="PF01266">
    <property type="entry name" value="DAO"/>
    <property type="match status" value="1"/>
</dbReference>
<name>A0A8J3V9H1_9ACTN</name>
<dbReference type="InterPro" id="IPR036188">
    <property type="entry name" value="FAD/NAD-bd_sf"/>
</dbReference>
<dbReference type="InterPro" id="IPR006076">
    <property type="entry name" value="FAD-dep_OxRdtase"/>
</dbReference>
<evidence type="ECO:0000256" key="4">
    <source>
        <dbReference type="ARBA" id="ARBA00023002"/>
    </source>
</evidence>
<comment type="similarity">
    <text evidence="2">Belongs to the DadA oxidoreductase family.</text>
</comment>
<evidence type="ECO:0000256" key="2">
    <source>
        <dbReference type="ARBA" id="ARBA00009410"/>
    </source>
</evidence>
<feature type="domain" description="FAD dependent oxidoreductase" evidence="5">
    <location>
        <begin position="20"/>
        <end position="358"/>
    </location>
</feature>
<proteinExistence type="inferred from homology"/>
<evidence type="ECO:0000256" key="3">
    <source>
        <dbReference type="ARBA" id="ARBA00022630"/>
    </source>
</evidence>
<evidence type="ECO:0000313" key="6">
    <source>
        <dbReference type="EMBL" id="GII58002.1"/>
    </source>
</evidence>
<reference evidence="6" key="1">
    <citation type="submission" date="2021-01" db="EMBL/GenBank/DDBJ databases">
        <title>Whole genome shotgun sequence of Planotetraspora thailandica NBRC 104271.</title>
        <authorList>
            <person name="Komaki H."/>
            <person name="Tamura T."/>
        </authorList>
    </citation>
    <scope>NUCLEOTIDE SEQUENCE</scope>
    <source>
        <strain evidence="6">NBRC 104271</strain>
    </source>
</reference>
<keyword evidence="3" id="KW-0285">Flavoprotein</keyword>
<dbReference type="GO" id="GO:0016491">
    <property type="term" value="F:oxidoreductase activity"/>
    <property type="evidence" value="ECO:0007669"/>
    <property type="project" value="UniProtKB-KW"/>
</dbReference>
<dbReference type="EMBL" id="BOOR01000058">
    <property type="protein sequence ID" value="GII58002.1"/>
    <property type="molecule type" value="Genomic_DNA"/>
</dbReference>
<dbReference type="Gene3D" id="3.50.50.60">
    <property type="entry name" value="FAD/NAD(P)-binding domain"/>
    <property type="match status" value="1"/>
</dbReference>
<organism evidence="6 7">
    <name type="scientific">Planotetraspora thailandica</name>
    <dbReference type="NCBI Taxonomy" id="487172"/>
    <lineage>
        <taxon>Bacteria</taxon>
        <taxon>Bacillati</taxon>
        <taxon>Actinomycetota</taxon>
        <taxon>Actinomycetes</taxon>
        <taxon>Streptosporangiales</taxon>
        <taxon>Streptosporangiaceae</taxon>
        <taxon>Planotetraspora</taxon>
    </lineage>
</organism>
<evidence type="ECO:0000256" key="1">
    <source>
        <dbReference type="ARBA" id="ARBA00001974"/>
    </source>
</evidence>
<keyword evidence="4" id="KW-0560">Oxidoreductase</keyword>
<dbReference type="Gene3D" id="3.30.9.10">
    <property type="entry name" value="D-Amino Acid Oxidase, subunit A, domain 2"/>
    <property type="match status" value="1"/>
</dbReference>
<accession>A0A8J3V9H1</accession>
<comment type="cofactor">
    <cofactor evidence="1">
        <name>FAD</name>
        <dbReference type="ChEBI" id="CHEBI:57692"/>
    </cofactor>
</comment>
<keyword evidence="7" id="KW-1185">Reference proteome</keyword>
<protein>
    <submittedName>
        <fullName evidence="6">Oxidoreductase</fullName>
    </submittedName>
</protein>
<dbReference type="PANTHER" id="PTHR13847">
    <property type="entry name" value="SARCOSINE DEHYDROGENASE-RELATED"/>
    <property type="match status" value="1"/>
</dbReference>
<dbReference type="Proteomes" id="UP000605992">
    <property type="component" value="Unassembled WGS sequence"/>
</dbReference>
<sequence length="381" mass="39326">MKRAPIDPCDDAVMRTDITAVVVGSGIVGASAAYHLSLNGAAVTVVDRRATGQATAAGAGIICPWVDHEGDDDWYRLALEGTRFYDSLVESLAEDGETETGHARVGALLVADRPGELAAVDALLRRRRGAAPDMGTISVTDRPDALFPPLRPGAAAIHLDGPARVDGRAVRDALLRAASRRGARVRQGTASFTAEGGLLVDGTPLESDAVVVAAGAWTGELCRPLGLEVPMRARRGQIVHLELPGAETGGWPIVLPRRGPYLLGFPGSRVVLGATVEEAGFDARVTAGGVGEILTTGVELAPGLTGATLVETRVGLRPVTGDGRPLIGTLAGGVVVAGGLSAYGLTAGPYAGLIVARLALRETPPMDVEPFSPQRKTRTDA</sequence>